<dbReference type="Proteomes" id="UP000886885">
    <property type="component" value="Chromosome 8A"/>
</dbReference>
<dbReference type="OrthoDB" id="2093222at2759"/>
<dbReference type="EMBL" id="JAAWWB010000015">
    <property type="protein sequence ID" value="KAG6766149.1"/>
    <property type="molecule type" value="Genomic_DNA"/>
</dbReference>
<accession>A0A8X8CTL8</accession>
<dbReference type="InterPro" id="IPR017395">
    <property type="entry name" value="Chlorophyllase-like"/>
</dbReference>
<dbReference type="AlphaFoldDB" id="A0A8X8CTL8"/>
<evidence type="ECO:0000313" key="1">
    <source>
        <dbReference type="EMBL" id="KAG6766149.1"/>
    </source>
</evidence>
<protein>
    <submittedName>
        <fullName evidence="1">Uncharacterized protein</fullName>
    </submittedName>
</protein>
<dbReference type="GO" id="GO:0015996">
    <property type="term" value="P:chlorophyll catabolic process"/>
    <property type="evidence" value="ECO:0007669"/>
    <property type="project" value="TreeGrafter"/>
</dbReference>
<evidence type="ECO:0000313" key="2">
    <source>
        <dbReference type="Proteomes" id="UP000886885"/>
    </source>
</evidence>
<gene>
    <name evidence="1" type="ORF">POTOM_030216</name>
</gene>
<keyword evidence="2" id="KW-1185">Reference proteome</keyword>
<reference evidence="1" key="1">
    <citation type="journal article" date="2020" name="bioRxiv">
        <title>Hybrid origin of Populus tomentosa Carr. identified through genome sequencing and phylogenomic analysis.</title>
        <authorList>
            <person name="An X."/>
            <person name="Gao K."/>
            <person name="Chen Z."/>
            <person name="Li J."/>
            <person name="Yang X."/>
            <person name="Yang X."/>
            <person name="Zhou J."/>
            <person name="Guo T."/>
            <person name="Zhao T."/>
            <person name="Huang S."/>
            <person name="Miao D."/>
            <person name="Khan W.U."/>
            <person name="Rao P."/>
            <person name="Ye M."/>
            <person name="Lei B."/>
            <person name="Liao W."/>
            <person name="Wang J."/>
            <person name="Ji L."/>
            <person name="Li Y."/>
            <person name="Guo B."/>
            <person name="Mustafa N.S."/>
            <person name="Li S."/>
            <person name="Yun Q."/>
            <person name="Keller S.R."/>
            <person name="Mao J."/>
            <person name="Zhang R."/>
            <person name="Strauss S.H."/>
        </authorList>
    </citation>
    <scope>NUCLEOTIDE SEQUENCE</scope>
    <source>
        <strain evidence="1">GM15</strain>
        <tissue evidence="1">Leaf</tissue>
    </source>
</reference>
<dbReference type="PANTHER" id="PTHR33428">
    <property type="entry name" value="CHLOROPHYLLASE-2, CHLOROPLASTIC"/>
    <property type="match status" value="1"/>
</dbReference>
<dbReference type="Pfam" id="PF07224">
    <property type="entry name" value="Chlorophyllase"/>
    <property type="match status" value="2"/>
</dbReference>
<proteinExistence type="predicted"/>
<sequence>MSNSRSPYLRDSCFAFFLLDGLVPAHGSEKVISCGCSHKLAMSNQIVSRLGPEGHRRGGKTAFELALDKADPVDGNDKGKQTPPPVLAYVPRSFDLDMAIMKVEDRAASYFVVQDYGHLDMLDDDTKGLGGEATRKSRDPMIEEIHWRGCCCIYESILGSFKLLNYFSEFMNVDKLF</sequence>
<dbReference type="GO" id="GO:0047746">
    <property type="term" value="F:chlorophyllase activity"/>
    <property type="evidence" value="ECO:0007669"/>
    <property type="project" value="TreeGrafter"/>
</dbReference>
<dbReference type="PANTHER" id="PTHR33428:SF2">
    <property type="entry name" value="CHLOROPHYLLASE-2"/>
    <property type="match status" value="1"/>
</dbReference>
<name>A0A8X8CTL8_POPTO</name>
<comment type="caution">
    <text evidence="1">The sequence shown here is derived from an EMBL/GenBank/DDBJ whole genome shotgun (WGS) entry which is preliminary data.</text>
</comment>
<organism evidence="1 2">
    <name type="scientific">Populus tomentosa</name>
    <name type="common">Chinese white poplar</name>
    <dbReference type="NCBI Taxonomy" id="118781"/>
    <lineage>
        <taxon>Eukaryota</taxon>
        <taxon>Viridiplantae</taxon>
        <taxon>Streptophyta</taxon>
        <taxon>Embryophyta</taxon>
        <taxon>Tracheophyta</taxon>
        <taxon>Spermatophyta</taxon>
        <taxon>Magnoliopsida</taxon>
        <taxon>eudicotyledons</taxon>
        <taxon>Gunneridae</taxon>
        <taxon>Pentapetalae</taxon>
        <taxon>rosids</taxon>
        <taxon>fabids</taxon>
        <taxon>Malpighiales</taxon>
        <taxon>Salicaceae</taxon>
        <taxon>Saliceae</taxon>
        <taxon>Populus</taxon>
    </lineage>
</organism>